<dbReference type="EMBL" id="JBHMAF010000196">
    <property type="protein sequence ID" value="MFB9762029.1"/>
    <property type="molecule type" value="Genomic_DNA"/>
</dbReference>
<comment type="caution">
    <text evidence="1">The sequence shown here is derived from an EMBL/GenBank/DDBJ whole genome shotgun (WGS) entry which is preliminary data.</text>
</comment>
<organism evidence="1 2">
    <name type="scientific">Ectobacillus funiculus</name>
    <dbReference type="NCBI Taxonomy" id="137993"/>
    <lineage>
        <taxon>Bacteria</taxon>
        <taxon>Bacillati</taxon>
        <taxon>Bacillota</taxon>
        <taxon>Bacilli</taxon>
        <taxon>Bacillales</taxon>
        <taxon>Bacillaceae</taxon>
        <taxon>Ectobacillus</taxon>
    </lineage>
</organism>
<dbReference type="RefSeq" id="WP_379952056.1">
    <property type="nucleotide sequence ID" value="NZ_JBHMAF010000196.1"/>
</dbReference>
<protein>
    <submittedName>
        <fullName evidence="1">Uncharacterized protein</fullName>
    </submittedName>
</protein>
<evidence type="ECO:0000313" key="1">
    <source>
        <dbReference type="EMBL" id="MFB9762029.1"/>
    </source>
</evidence>
<proteinExistence type="predicted"/>
<name>A0ABV5WMY9_9BACI</name>
<gene>
    <name evidence="1" type="ORF">ACFFMS_27770</name>
</gene>
<reference evidence="1 2" key="1">
    <citation type="submission" date="2024-09" db="EMBL/GenBank/DDBJ databases">
        <authorList>
            <person name="Sun Q."/>
            <person name="Mori K."/>
        </authorList>
    </citation>
    <scope>NUCLEOTIDE SEQUENCE [LARGE SCALE GENOMIC DNA]</scope>
    <source>
        <strain evidence="1 2">JCM 11201</strain>
    </source>
</reference>
<sequence length="384" mass="45413">MSRKRTKQKKQQAIKMDGFRFPHQLLEELRQFQDQQHIQVPASSYAVLLTVLQQIHVERNSQGKVLEYNLAHWARTLHMAYSTMHAGREFLIRHGFLYEEILPSGMPAFVLRNYKEYTTPELTQGHELNYFIVPHTLFQTNIIAELVRTANPEAFELLFSLLNQFRHGVAKLRNTGELSFIEQTRNMSTLKEKLGKRAKAVREMLTLFEAIFEIELVGVQVRGKQLWVRQVKFRLKEECVKENTDEFEVQPLLAAFQENLLYILDGLKIRYKARDLFDIMISFKQEVVNVVKYIINEEGDPSYSYRDSWLETFFYSCLSRFEQHMKEQKEPFTFRTSIGAYFRTIFRRNLPHAVQQIPHPLIHDAKVLEYTAKEHIPKLHLLTM</sequence>
<evidence type="ECO:0000313" key="2">
    <source>
        <dbReference type="Proteomes" id="UP001589609"/>
    </source>
</evidence>
<accession>A0ABV5WMY9</accession>
<dbReference type="Proteomes" id="UP001589609">
    <property type="component" value="Unassembled WGS sequence"/>
</dbReference>
<keyword evidence="2" id="KW-1185">Reference proteome</keyword>